<evidence type="ECO:0000313" key="11">
    <source>
        <dbReference type="Proteomes" id="UP000464086"/>
    </source>
</evidence>
<evidence type="ECO:0000256" key="1">
    <source>
        <dbReference type="ARBA" id="ARBA00004651"/>
    </source>
</evidence>
<evidence type="ECO:0000256" key="4">
    <source>
        <dbReference type="ARBA" id="ARBA00022840"/>
    </source>
</evidence>
<feature type="transmembrane region" description="Helical" evidence="7">
    <location>
        <begin position="20"/>
        <end position="42"/>
    </location>
</feature>
<dbReference type="AlphaFoldDB" id="A0A6P1GQG3"/>
<feature type="transmembrane region" description="Helical" evidence="7">
    <location>
        <begin position="250"/>
        <end position="277"/>
    </location>
</feature>
<dbReference type="InterPro" id="IPR003593">
    <property type="entry name" value="AAA+_ATPase"/>
</dbReference>
<dbReference type="SMART" id="SM00382">
    <property type="entry name" value="AAA"/>
    <property type="match status" value="1"/>
</dbReference>
<gene>
    <name evidence="10" type="ORF">GS397_23770</name>
</gene>
<name>A0A6P1GQG3_SPHYA</name>
<feature type="domain" description="ABC transmembrane type-1" evidence="9">
    <location>
        <begin position="21"/>
        <end position="295"/>
    </location>
</feature>
<dbReference type="NCBIfam" id="TIGR01842">
    <property type="entry name" value="type_I_sec_PrtD"/>
    <property type="match status" value="1"/>
</dbReference>
<feature type="transmembrane region" description="Helical" evidence="7">
    <location>
        <begin position="54"/>
        <end position="74"/>
    </location>
</feature>
<keyword evidence="5 7" id="KW-1133">Transmembrane helix</keyword>
<dbReference type="GO" id="GO:0005524">
    <property type="term" value="F:ATP binding"/>
    <property type="evidence" value="ECO:0007669"/>
    <property type="project" value="UniProtKB-KW"/>
</dbReference>
<dbReference type="InterPro" id="IPR027417">
    <property type="entry name" value="P-loop_NTPase"/>
</dbReference>
<dbReference type="Pfam" id="PF00664">
    <property type="entry name" value="ABC_membrane"/>
    <property type="match status" value="1"/>
</dbReference>
<dbReference type="Proteomes" id="UP000464086">
    <property type="component" value="Chromosome"/>
</dbReference>
<dbReference type="Gene3D" id="3.40.50.300">
    <property type="entry name" value="P-loop containing nucleotide triphosphate hydrolases"/>
    <property type="match status" value="1"/>
</dbReference>
<dbReference type="SUPFAM" id="SSF90123">
    <property type="entry name" value="ABC transporter transmembrane region"/>
    <property type="match status" value="1"/>
</dbReference>
<keyword evidence="4" id="KW-0067">ATP-binding</keyword>
<dbReference type="InterPro" id="IPR010128">
    <property type="entry name" value="ATPase_T1SS_PrtD-like"/>
</dbReference>
<dbReference type="GO" id="GO:0016887">
    <property type="term" value="F:ATP hydrolysis activity"/>
    <property type="evidence" value="ECO:0007669"/>
    <property type="project" value="InterPro"/>
</dbReference>
<dbReference type="InterPro" id="IPR003439">
    <property type="entry name" value="ABC_transporter-like_ATP-bd"/>
</dbReference>
<evidence type="ECO:0000259" key="9">
    <source>
        <dbReference type="PROSITE" id="PS50929"/>
    </source>
</evidence>
<dbReference type="InterPro" id="IPR039421">
    <property type="entry name" value="Type_1_exporter"/>
</dbReference>
<keyword evidence="6 7" id="KW-0472">Membrane</keyword>
<dbReference type="GO" id="GO:0030253">
    <property type="term" value="P:protein secretion by the type I secretion system"/>
    <property type="evidence" value="ECO:0007669"/>
    <property type="project" value="InterPro"/>
</dbReference>
<dbReference type="SUPFAM" id="SSF52540">
    <property type="entry name" value="P-loop containing nucleoside triphosphate hydrolases"/>
    <property type="match status" value="1"/>
</dbReference>
<sequence length="576" mass="61455">MNENLTGPIAAALRLCRRHLVGAALFSALMNLLYIAPTLYMLQVYDRVVPTQGLQTLFFLTLVLLFALGTLALLDRLRTRLLVRGGLHLNMVLSPQLLDATLGRPDMTAARQALREFDLLRGAVSGPAALALFDAPWVPFYLIVCFLVHPGIGALALIGSALLPLLAYVTERNTRRKLDGAQVVANHSYASQEMFLAGAEVIRALGMRRALVALQLRQREAMLTAQTGASFDAGTYLAIGKFVRLAMQSLALGLGALLAIDGQISAGAIFASAFLIARALQPTEQLIASWKTIAQARQSYANIETLLAAMPVEATRTLLPPPTGRIEVEGLTVLGPNRDRPILQNVSFLAEKGEAIAIVGPSGAGKSTLVRALAGAILPDRGVVRFDGSDRNDWDPERLARSIGYLPQAPTLLVGTVSDNIARFSADNGDREQIDNGVVKAAERVMADGLIRNLPNGFDYRLGLGGDGLSAGQAQRIALARALFGDPALLILDEPNAHLDAEGDAALISALAAFKAEGKTILIVSHKLSILPIVDRLMVLRDGRVDMYGPRDDILPKIAPPAIRQRPSATPAGGAA</sequence>
<dbReference type="EMBL" id="CP047218">
    <property type="protein sequence ID" value="QHD70543.1"/>
    <property type="molecule type" value="Genomic_DNA"/>
</dbReference>
<evidence type="ECO:0000256" key="5">
    <source>
        <dbReference type="ARBA" id="ARBA00022989"/>
    </source>
</evidence>
<evidence type="ECO:0000256" key="6">
    <source>
        <dbReference type="ARBA" id="ARBA00023136"/>
    </source>
</evidence>
<dbReference type="GO" id="GO:0030256">
    <property type="term" value="C:type I protein secretion system complex"/>
    <property type="evidence" value="ECO:0007669"/>
    <property type="project" value="InterPro"/>
</dbReference>
<dbReference type="PANTHER" id="PTHR24221">
    <property type="entry name" value="ATP-BINDING CASSETTE SUB-FAMILY B"/>
    <property type="match status" value="1"/>
</dbReference>
<dbReference type="GO" id="GO:0034040">
    <property type="term" value="F:ATPase-coupled lipid transmembrane transporter activity"/>
    <property type="evidence" value="ECO:0007669"/>
    <property type="project" value="TreeGrafter"/>
</dbReference>
<feature type="transmembrane region" description="Helical" evidence="7">
    <location>
        <begin position="140"/>
        <end position="169"/>
    </location>
</feature>
<comment type="subcellular location">
    <subcellularLocation>
        <location evidence="1">Cell membrane</location>
        <topology evidence="1">Multi-pass membrane protein</topology>
    </subcellularLocation>
</comment>
<dbReference type="PROSITE" id="PS50893">
    <property type="entry name" value="ABC_TRANSPORTER_2"/>
    <property type="match status" value="1"/>
</dbReference>
<evidence type="ECO:0000313" key="10">
    <source>
        <dbReference type="EMBL" id="QHD70543.1"/>
    </source>
</evidence>
<dbReference type="PROSITE" id="PS00211">
    <property type="entry name" value="ABC_TRANSPORTER_1"/>
    <property type="match status" value="1"/>
</dbReference>
<evidence type="ECO:0000259" key="8">
    <source>
        <dbReference type="PROSITE" id="PS50893"/>
    </source>
</evidence>
<dbReference type="GO" id="GO:0005886">
    <property type="term" value="C:plasma membrane"/>
    <property type="evidence" value="ECO:0007669"/>
    <property type="project" value="UniProtKB-SubCell"/>
</dbReference>
<keyword evidence="2 7" id="KW-0812">Transmembrane</keyword>
<organism evidence="10 11">
    <name type="scientific">Sphingobium yanoikuyae</name>
    <name type="common">Sphingomonas yanoikuyae</name>
    <dbReference type="NCBI Taxonomy" id="13690"/>
    <lineage>
        <taxon>Bacteria</taxon>
        <taxon>Pseudomonadati</taxon>
        <taxon>Pseudomonadota</taxon>
        <taxon>Alphaproteobacteria</taxon>
        <taxon>Sphingomonadales</taxon>
        <taxon>Sphingomonadaceae</taxon>
        <taxon>Sphingobium</taxon>
    </lineage>
</organism>
<feature type="domain" description="ABC transporter" evidence="8">
    <location>
        <begin position="326"/>
        <end position="567"/>
    </location>
</feature>
<dbReference type="PROSITE" id="PS50929">
    <property type="entry name" value="ABC_TM1F"/>
    <property type="match status" value="1"/>
</dbReference>
<proteinExistence type="predicted"/>
<dbReference type="PANTHER" id="PTHR24221:SF248">
    <property type="entry name" value="ABC TRANSPORTER TRANSMEMBRANE REGION"/>
    <property type="match status" value="1"/>
</dbReference>
<keyword evidence="3" id="KW-0547">Nucleotide-binding</keyword>
<evidence type="ECO:0000256" key="3">
    <source>
        <dbReference type="ARBA" id="ARBA00022741"/>
    </source>
</evidence>
<accession>A0A6P1GQG3</accession>
<dbReference type="InterPro" id="IPR011527">
    <property type="entry name" value="ABC1_TM_dom"/>
</dbReference>
<dbReference type="Pfam" id="PF00005">
    <property type="entry name" value="ABC_tran"/>
    <property type="match status" value="1"/>
</dbReference>
<dbReference type="InterPro" id="IPR036640">
    <property type="entry name" value="ABC1_TM_sf"/>
</dbReference>
<dbReference type="GO" id="GO:0140359">
    <property type="term" value="F:ABC-type transporter activity"/>
    <property type="evidence" value="ECO:0007669"/>
    <property type="project" value="InterPro"/>
</dbReference>
<dbReference type="InterPro" id="IPR017871">
    <property type="entry name" value="ABC_transporter-like_CS"/>
</dbReference>
<dbReference type="Gene3D" id="1.20.1560.10">
    <property type="entry name" value="ABC transporter type 1, transmembrane domain"/>
    <property type="match status" value="1"/>
</dbReference>
<protein>
    <submittedName>
        <fullName evidence="10">Type I secretion system permease/ATPase</fullName>
    </submittedName>
</protein>
<evidence type="ECO:0000256" key="7">
    <source>
        <dbReference type="SAM" id="Phobius"/>
    </source>
</evidence>
<reference evidence="10 11" key="1">
    <citation type="submission" date="2019-12" db="EMBL/GenBank/DDBJ databases">
        <title>Functional and genomic insights into the Sphingobium yanoikuyae YC-JY1, a bacterium efficiently degrading bisphenol A.</title>
        <authorList>
            <person name="Jia Y."/>
            <person name="Li X."/>
            <person name="Wang J."/>
            <person name="Eltoukhy A."/>
            <person name="Lamraoui I."/>
            <person name="Yan Y."/>
        </authorList>
    </citation>
    <scope>NUCLEOTIDE SEQUENCE [LARGE SCALE GENOMIC DNA]</scope>
    <source>
        <strain evidence="10 11">YC-JY1</strain>
    </source>
</reference>
<evidence type="ECO:0000256" key="2">
    <source>
        <dbReference type="ARBA" id="ARBA00022692"/>
    </source>
</evidence>